<feature type="binding site" evidence="4">
    <location>
        <position position="218"/>
    </location>
    <ligand>
        <name>a divalent metal cation</name>
        <dbReference type="ChEBI" id="CHEBI:60240"/>
        <label>1</label>
    </ligand>
</feature>
<dbReference type="InterPro" id="IPR015991">
    <property type="entry name" value="TatD/YcfH-like"/>
</dbReference>
<dbReference type="PANTHER" id="PTHR46124">
    <property type="entry name" value="D-AMINOACYL-TRNA DEACYLASE"/>
    <property type="match status" value="1"/>
</dbReference>
<comment type="caution">
    <text evidence="5">The sequence shown here is derived from an EMBL/GenBank/DDBJ whole genome shotgun (WGS) entry which is preliminary data.</text>
</comment>
<evidence type="ECO:0000256" key="2">
    <source>
        <dbReference type="ARBA" id="ARBA00022723"/>
    </source>
</evidence>
<feature type="binding site" evidence="4">
    <location>
        <position position="17"/>
    </location>
    <ligand>
        <name>a divalent metal cation</name>
        <dbReference type="ChEBI" id="CHEBI:60240"/>
        <label>1</label>
    </ligand>
</feature>
<evidence type="ECO:0000256" key="1">
    <source>
        <dbReference type="ARBA" id="ARBA00009275"/>
    </source>
</evidence>
<proteinExistence type="inferred from homology"/>
<keyword evidence="2 4" id="KW-0479">Metal-binding</keyword>
<dbReference type="AlphaFoldDB" id="A0A692DGP7"/>
<dbReference type="SUPFAM" id="SSF51556">
    <property type="entry name" value="Metallo-dependent hydrolases"/>
    <property type="match status" value="1"/>
</dbReference>
<dbReference type="InterPro" id="IPR032466">
    <property type="entry name" value="Metal_Hydrolase"/>
</dbReference>
<dbReference type="NCBIfam" id="TIGR00010">
    <property type="entry name" value="YchF/TatD family DNA exonuclease"/>
    <property type="match status" value="1"/>
</dbReference>
<dbReference type="GO" id="GO:0046872">
    <property type="term" value="F:metal ion binding"/>
    <property type="evidence" value="ECO:0007669"/>
    <property type="project" value="UniProtKB-KW"/>
</dbReference>
<reference evidence="5" key="1">
    <citation type="submission" date="2019-08" db="EMBL/GenBank/DDBJ databases">
        <authorList>
            <consortium name="PulseNet: The National Subtyping Network for Foodborne Disease Surveillance"/>
            <person name="Tarr C.L."/>
            <person name="Trees E."/>
            <person name="Katz L.S."/>
            <person name="Carleton-Romer H.A."/>
            <person name="Stroika S."/>
            <person name="Kucerova Z."/>
            <person name="Roache K.F."/>
            <person name="Sabol A.L."/>
            <person name="Besser J."/>
            <person name="Gerner-Smidt P."/>
        </authorList>
    </citation>
    <scope>NUCLEOTIDE SEQUENCE</scope>
    <source>
        <strain evidence="5">PNUSAC011389</strain>
    </source>
</reference>
<dbReference type="Pfam" id="PF01026">
    <property type="entry name" value="TatD_DNase"/>
    <property type="match status" value="1"/>
</dbReference>
<keyword evidence="3" id="KW-0378">Hydrolase</keyword>
<accession>A0A692DGP7</accession>
<dbReference type="PROSITE" id="PS01137">
    <property type="entry name" value="TATD_1"/>
    <property type="match status" value="1"/>
</dbReference>
<comment type="similarity">
    <text evidence="1">Belongs to the metallo-dependent hydrolases superfamily. TatD-type hydrolase family.</text>
</comment>
<dbReference type="PANTHER" id="PTHR46124:SF2">
    <property type="entry name" value="D-AMINOACYL-TRNA DEACYLASE"/>
    <property type="match status" value="1"/>
</dbReference>
<feature type="binding site" evidence="4">
    <location>
        <position position="100"/>
    </location>
    <ligand>
        <name>a divalent metal cation</name>
        <dbReference type="ChEBI" id="CHEBI:60240"/>
        <label>1</label>
    </ligand>
</feature>
<evidence type="ECO:0000256" key="4">
    <source>
        <dbReference type="PIRSR" id="PIRSR005902-1"/>
    </source>
</evidence>
<organism evidence="5">
    <name type="scientific">Campylobacter jejuni</name>
    <dbReference type="NCBI Taxonomy" id="197"/>
    <lineage>
        <taxon>Bacteria</taxon>
        <taxon>Pseudomonadati</taxon>
        <taxon>Campylobacterota</taxon>
        <taxon>Epsilonproteobacteria</taxon>
        <taxon>Campylobacterales</taxon>
        <taxon>Campylobacteraceae</taxon>
        <taxon>Campylobacter</taxon>
    </lineage>
</organism>
<dbReference type="CDD" id="cd01310">
    <property type="entry name" value="TatD_DNAse"/>
    <property type="match status" value="1"/>
</dbReference>
<evidence type="ECO:0000256" key="3">
    <source>
        <dbReference type="ARBA" id="ARBA00022801"/>
    </source>
</evidence>
<name>A0A692DGP7_CAMJU</name>
<protein>
    <submittedName>
        <fullName evidence="5">TatD family deoxyribonuclease</fullName>
    </submittedName>
</protein>
<dbReference type="PIRSF" id="PIRSF005902">
    <property type="entry name" value="DNase_TatD"/>
    <property type="match status" value="1"/>
</dbReference>
<feature type="binding site" evidence="4">
    <location>
        <position position="144"/>
    </location>
    <ligand>
        <name>a divalent metal cation</name>
        <dbReference type="ChEBI" id="CHEBI:60240"/>
        <label>2</label>
    </ligand>
</feature>
<dbReference type="EMBL" id="AAKACB010000018">
    <property type="protein sequence ID" value="ECQ2175850.1"/>
    <property type="molecule type" value="Genomic_DNA"/>
</dbReference>
<feature type="binding site" evidence="4">
    <location>
        <position position="19"/>
    </location>
    <ligand>
        <name>a divalent metal cation</name>
        <dbReference type="ChEBI" id="CHEBI:60240"/>
        <label>1</label>
    </ligand>
</feature>
<dbReference type="InterPro" id="IPR018228">
    <property type="entry name" value="DNase_TatD-rel_CS"/>
</dbReference>
<feature type="binding site" evidence="4">
    <location>
        <position position="169"/>
    </location>
    <ligand>
        <name>a divalent metal cation</name>
        <dbReference type="ChEBI" id="CHEBI:60240"/>
        <label>2</label>
    </ligand>
</feature>
<dbReference type="GO" id="GO:0005829">
    <property type="term" value="C:cytosol"/>
    <property type="evidence" value="ECO:0007669"/>
    <property type="project" value="TreeGrafter"/>
</dbReference>
<dbReference type="Gene3D" id="3.20.20.140">
    <property type="entry name" value="Metal-dependent hydrolases"/>
    <property type="match status" value="1"/>
</dbReference>
<gene>
    <name evidence="5" type="ORF">FZ433_06975</name>
</gene>
<dbReference type="FunFam" id="3.20.20.140:FF:000005">
    <property type="entry name" value="TatD family hydrolase"/>
    <property type="match status" value="1"/>
</dbReference>
<dbReference type="GO" id="GO:0004536">
    <property type="term" value="F:DNA nuclease activity"/>
    <property type="evidence" value="ECO:0007669"/>
    <property type="project" value="InterPro"/>
</dbReference>
<evidence type="ECO:0000313" key="5">
    <source>
        <dbReference type="EMBL" id="ECQ2175850.1"/>
    </source>
</evidence>
<dbReference type="GO" id="GO:0016788">
    <property type="term" value="F:hydrolase activity, acting on ester bonds"/>
    <property type="evidence" value="ECO:0007669"/>
    <property type="project" value="InterPro"/>
</dbReference>
<dbReference type="InterPro" id="IPR001130">
    <property type="entry name" value="TatD-like"/>
</dbReference>
<sequence length="283" mass="32790">MFLNLDFQDGLRIVDTHCHLDSEAFKDDLDETLNRAFKNGIEKIIIPGADIKDLPYAATIAHKYKNIFFAAGVHPYEIDNYDEKILRQYLCDEKCVAVGECGLDYFRFKSDLAEEIQKEKENQKKIFIAQLELAIEFKKPVIIHSREANHDTYEILHGYSKDLVGGVLHCFNASEHLLTLFEDGFYFGIGGVLTFKNAKKLVEILPKIPKDRLLLETDAPYLTPEPYRGKRNEPLLTQFVANKMCEVLNLSRKELLEICFNNSEKLFFKVINEKNFIVFFNMF</sequence>